<protein>
    <recommendedName>
        <fullName evidence="2">Peptidase C14 caspase domain-containing protein</fullName>
    </recommendedName>
</protein>
<dbReference type="EMBL" id="JAPFFF010000044">
    <property type="protein sequence ID" value="KAK8840761.1"/>
    <property type="molecule type" value="Genomic_DNA"/>
</dbReference>
<reference evidence="3 4" key="1">
    <citation type="submission" date="2024-04" db="EMBL/GenBank/DDBJ databases">
        <title>Tritrichomonas musculus Genome.</title>
        <authorList>
            <person name="Alves-Ferreira E."/>
            <person name="Grigg M."/>
            <person name="Lorenzi H."/>
            <person name="Galac M."/>
        </authorList>
    </citation>
    <scope>NUCLEOTIDE SEQUENCE [LARGE SCALE GENOMIC DNA]</scope>
    <source>
        <strain evidence="3 4">EAF2021</strain>
    </source>
</reference>
<name>A0ABR2H3M3_9EUKA</name>
<dbReference type="InterPro" id="IPR011600">
    <property type="entry name" value="Pept_C14_caspase"/>
</dbReference>
<gene>
    <name evidence="3" type="ORF">M9Y10_030539</name>
</gene>
<evidence type="ECO:0000259" key="2">
    <source>
        <dbReference type="Pfam" id="PF00656"/>
    </source>
</evidence>
<evidence type="ECO:0000256" key="1">
    <source>
        <dbReference type="ARBA" id="ARBA00009005"/>
    </source>
</evidence>
<dbReference type="Gene3D" id="3.40.50.1460">
    <property type="match status" value="1"/>
</dbReference>
<evidence type="ECO:0000313" key="3">
    <source>
        <dbReference type="EMBL" id="KAK8840761.1"/>
    </source>
</evidence>
<comment type="caution">
    <text evidence="3">The sequence shown here is derived from an EMBL/GenBank/DDBJ whole genome shotgun (WGS) entry which is preliminary data.</text>
</comment>
<dbReference type="PANTHER" id="PTHR48104:SF30">
    <property type="entry name" value="METACASPASE-1"/>
    <property type="match status" value="1"/>
</dbReference>
<proteinExistence type="inferred from homology"/>
<dbReference type="PANTHER" id="PTHR48104">
    <property type="entry name" value="METACASPASE-4"/>
    <property type="match status" value="1"/>
</dbReference>
<feature type="domain" description="Peptidase C14 caspase" evidence="2">
    <location>
        <begin position="99"/>
        <end position="278"/>
    </location>
</feature>
<accession>A0ABR2H3M3</accession>
<comment type="similarity">
    <text evidence="1">Belongs to the peptidase C14B family.</text>
</comment>
<dbReference type="InterPro" id="IPR050452">
    <property type="entry name" value="Metacaspase"/>
</dbReference>
<keyword evidence="4" id="KW-1185">Reference proteome</keyword>
<sequence>MGAENSSPEPQNGKVVRFLNNDNRSNVDHEKLEQMRQEHESHFNVDENTTNEDFYNYRNSSNVEAAMKYLHDLGSCVNHIEPDDTQEYCQNGVNEKILFIVCNNYKRPDYQLGVGPIDDALTVAIHHKKMGYNIIFLHNSTPHHFKKWLKHILQNTLSDLTIFYTGHGSQIRDVSGDESDGYDEVMIFDDGYIVDDDLGDYLHKYAHGQRIVLLTDCCHSGSIWDIQSLKAEHENVAPNIISIAAATDAETSKQTKLGQKDHGIFTYFFWNTFNENPMISTVEMKNKIDPILSRFRQMLDFCGTSDGIENEPIFPDQ</sequence>
<dbReference type="Pfam" id="PF00656">
    <property type="entry name" value="Peptidase_C14"/>
    <property type="match status" value="1"/>
</dbReference>
<dbReference type="Proteomes" id="UP001470230">
    <property type="component" value="Unassembled WGS sequence"/>
</dbReference>
<evidence type="ECO:0000313" key="4">
    <source>
        <dbReference type="Proteomes" id="UP001470230"/>
    </source>
</evidence>
<organism evidence="3 4">
    <name type="scientific">Tritrichomonas musculus</name>
    <dbReference type="NCBI Taxonomy" id="1915356"/>
    <lineage>
        <taxon>Eukaryota</taxon>
        <taxon>Metamonada</taxon>
        <taxon>Parabasalia</taxon>
        <taxon>Tritrichomonadida</taxon>
        <taxon>Tritrichomonadidae</taxon>
        <taxon>Tritrichomonas</taxon>
    </lineage>
</organism>